<dbReference type="RefSeq" id="WP_209373517.1">
    <property type="nucleotide sequence ID" value="NZ_JAGIZA010000005.1"/>
</dbReference>
<evidence type="ECO:0000259" key="12">
    <source>
        <dbReference type="PROSITE" id="PS50972"/>
    </source>
</evidence>
<reference evidence="13" key="1">
    <citation type="submission" date="2021-03" db="EMBL/GenBank/DDBJ databases">
        <authorList>
            <person name="So Y."/>
        </authorList>
    </citation>
    <scope>NUCLEOTIDE SEQUENCE</scope>
    <source>
        <strain evidence="13">SG15</strain>
    </source>
</reference>
<evidence type="ECO:0000256" key="10">
    <source>
        <dbReference type="ARBA" id="ARBA00022909"/>
    </source>
</evidence>
<evidence type="ECO:0000256" key="8">
    <source>
        <dbReference type="ARBA" id="ARBA00022723"/>
    </source>
</evidence>
<dbReference type="Proteomes" id="UP000677537">
    <property type="component" value="Unassembled WGS sequence"/>
</dbReference>
<dbReference type="AlphaFoldDB" id="A0A940MTU8"/>
<comment type="similarity">
    <text evidence="4">Belongs to the DHPS family.</text>
</comment>
<comment type="cofactor">
    <cofactor evidence="2">
        <name>Mg(2+)</name>
        <dbReference type="ChEBI" id="CHEBI:18420"/>
    </cofactor>
</comment>
<dbReference type="GO" id="GO:0046654">
    <property type="term" value="P:tetrahydrofolate biosynthetic process"/>
    <property type="evidence" value="ECO:0007669"/>
    <property type="project" value="TreeGrafter"/>
</dbReference>
<dbReference type="GO" id="GO:0005829">
    <property type="term" value="C:cytosol"/>
    <property type="evidence" value="ECO:0007669"/>
    <property type="project" value="TreeGrafter"/>
</dbReference>
<evidence type="ECO:0000256" key="4">
    <source>
        <dbReference type="ARBA" id="ARBA00009503"/>
    </source>
</evidence>
<proteinExistence type="inferred from homology"/>
<evidence type="ECO:0000256" key="3">
    <source>
        <dbReference type="ARBA" id="ARBA00004763"/>
    </source>
</evidence>
<evidence type="ECO:0000313" key="13">
    <source>
        <dbReference type="EMBL" id="MBP0493324.1"/>
    </source>
</evidence>
<dbReference type="NCBIfam" id="TIGR01496">
    <property type="entry name" value="DHPS"/>
    <property type="match status" value="1"/>
</dbReference>
<dbReference type="Gene3D" id="3.20.20.20">
    <property type="entry name" value="Dihydropteroate synthase-like"/>
    <property type="match status" value="1"/>
</dbReference>
<keyword evidence="14" id="KW-1185">Reference proteome</keyword>
<keyword evidence="8" id="KW-0479">Metal-binding</keyword>
<gene>
    <name evidence="13" type="primary">folP</name>
    <name evidence="13" type="ORF">J5Y10_11105</name>
</gene>
<dbReference type="Pfam" id="PF00809">
    <property type="entry name" value="Pterin_bind"/>
    <property type="match status" value="1"/>
</dbReference>
<dbReference type="GO" id="GO:0004156">
    <property type="term" value="F:dihydropteroate synthase activity"/>
    <property type="evidence" value="ECO:0007669"/>
    <property type="project" value="UniProtKB-EC"/>
</dbReference>
<name>A0A940MTU8_9PROT</name>
<dbReference type="EC" id="2.5.1.15" evidence="5"/>
<dbReference type="GO" id="GO:0046656">
    <property type="term" value="P:folic acid biosynthetic process"/>
    <property type="evidence" value="ECO:0007669"/>
    <property type="project" value="UniProtKB-KW"/>
</dbReference>
<comment type="catalytic activity">
    <reaction evidence="1">
        <text>(7,8-dihydropterin-6-yl)methyl diphosphate + 4-aminobenzoate = 7,8-dihydropteroate + diphosphate</text>
        <dbReference type="Rhea" id="RHEA:19949"/>
        <dbReference type="ChEBI" id="CHEBI:17836"/>
        <dbReference type="ChEBI" id="CHEBI:17839"/>
        <dbReference type="ChEBI" id="CHEBI:33019"/>
        <dbReference type="ChEBI" id="CHEBI:72950"/>
        <dbReference type="EC" id="2.5.1.15"/>
    </reaction>
</comment>
<evidence type="ECO:0000256" key="11">
    <source>
        <dbReference type="ARBA" id="ARBA00030193"/>
    </source>
</evidence>
<dbReference type="PANTHER" id="PTHR20941">
    <property type="entry name" value="FOLATE SYNTHESIS PROTEINS"/>
    <property type="match status" value="1"/>
</dbReference>
<dbReference type="FunFam" id="3.20.20.20:FF:000006">
    <property type="entry name" value="Dihydropteroate synthase"/>
    <property type="match status" value="1"/>
</dbReference>
<comment type="caution">
    <text evidence="13">The sequence shown here is derived from an EMBL/GenBank/DDBJ whole genome shotgun (WGS) entry which is preliminary data.</text>
</comment>
<keyword evidence="7 13" id="KW-0808">Transferase</keyword>
<keyword evidence="9" id="KW-0460">Magnesium</keyword>
<evidence type="ECO:0000256" key="2">
    <source>
        <dbReference type="ARBA" id="ARBA00001946"/>
    </source>
</evidence>
<dbReference type="InterPro" id="IPR006390">
    <property type="entry name" value="DHP_synth_dom"/>
</dbReference>
<comment type="pathway">
    <text evidence="3">Cofactor biosynthesis; tetrahydrofolate biosynthesis; 7,8-dihydrofolate from 2-amino-4-hydroxy-6-hydroxymethyl-7,8-dihydropteridine diphosphate and 4-aminobenzoate: step 1/2.</text>
</comment>
<dbReference type="PROSITE" id="PS50972">
    <property type="entry name" value="PTERIN_BINDING"/>
    <property type="match status" value="1"/>
</dbReference>
<sequence length="355" mass="36573">MARWVEPMGLLHGRGAAAAVAAGAAVPLEGGQAAFTLVRLIENGATLGLLPAVDTPEDWQAAVLALTNPLPPFAGLPEAAILGRPLVMGVLNVTPDSFSDGGRHADPREAIMAANAMLEAGADMIDVGGESTRPGAAPVDAEAEIARILPVIREIAKDAPVSVDTRHAATMRAALEAGAEVVNDISALRHDPEAMAVVAEAGCPVVLMHMPGTEPATMQQHASYADVALEVLEFLAERIETCEAAGIPRHRIAVDPGIGFGKTMEHNLELLDRLPILLNLGCPILVGASRKRFIGTLSGVSAPRDRMAGSLGVATTAAARGAAMLRVHDVAETVAALRLWRAGASGAPPPGENPA</sequence>
<dbReference type="EMBL" id="JAGIZA010000005">
    <property type="protein sequence ID" value="MBP0493324.1"/>
    <property type="molecule type" value="Genomic_DNA"/>
</dbReference>
<dbReference type="PROSITE" id="PS00792">
    <property type="entry name" value="DHPS_1"/>
    <property type="match status" value="1"/>
</dbReference>
<dbReference type="PROSITE" id="PS00793">
    <property type="entry name" value="DHPS_2"/>
    <property type="match status" value="1"/>
</dbReference>
<organism evidence="13 14">
    <name type="scientific">Roseomonas indoligenes</name>
    <dbReference type="NCBI Taxonomy" id="2820811"/>
    <lineage>
        <taxon>Bacteria</taxon>
        <taxon>Pseudomonadati</taxon>
        <taxon>Pseudomonadota</taxon>
        <taxon>Alphaproteobacteria</taxon>
        <taxon>Acetobacterales</taxon>
        <taxon>Roseomonadaceae</taxon>
        <taxon>Roseomonas</taxon>
    </lineage>
</organism>
<evidence type="ECO:0000256" key="9">
    <source>
        <dbReference type="ARBA" id="ARBA00022842"/>
    </source>
</evidence>
<feature type="domain" description="Pterin-binding" evidence="12">
    <location>
        <begin position="85"/>
        <end position="338"/>
    </location>
</feature>
<evidence type="ECO:0000256" key="7">
    <source>
        <dbReference type="ARBA" id="ARBA00022679"/>
    </source>
</evidence>
<dbReference type="PANTHER" id="PTHR20941:SF1">
    <property type="entry name" value="FOLIC ACID SYNTHESIS PROTEIN FOL1"/>
    <property type="match status" value="1"/>
</dbReference>
<dbReference type="InterPro" id="IPR000489">
    <property type="entry name" value="Pterin-binding_dom"/>
</dbReference>
<dbReference type="GO" id="GO:0046872">
    <property type="term" value="F:metal ion binding"/>
    <property type="evidence" value="ECO:0007669"/>
    <property type="project" value="UniProtKB-KW"/>
</dbReference>
<evidence type="ECO:0000313" key="14">
    <source>
        <dbReference type="Proteomes" id="UP000677537"/>
    </source>
</evidence>
<protein>
    <recommendedName>
        <fullName evidence="6">Dihydropteroate synthase</fullName>
        <ecNumber evidence="5">2.5.1.15</ecNumber>
    </recommendedName>
    <alternativeName>
        <fullName evidence="11">Dihydropteroate pyrophosphorylase</fullName>
    </alternativeName>
</protein>
<evidence type="ECO:0000256" key="1">
    <source>
        <dbReference type="ARBA" id="ARBA00000012"/>
    </source>
</evidence>
<evidence type="ECO:0000256" key="6">
    <source>
        <dbReference type="ARBA" id="ARBA00016919"/>
    </source>
</evidence>
<accession>A0A940MTU8</accession>
<dbReference type="CDD" id="cd00739">
    <property type="entry name" value="DHPS"/>
    <property type="match status" value="1"/>
</dbReference>
<dbReference type="InterPro" id="IPR011005">
    <property type="entry name" value="Dihydropteroate_synth-like_sf"/>
</dbReference>
<keyword evidence="10" id="KW-0289">Folate biosynthesis</keyword>
<dbReference type="SUPFAM" id="SSF51717">
    <property type="entry name" value="Dihydropteroate synthetase-like"/>
    <property type="match status" value="1"/>
</dbReference>
<evidence type="ECO:0000256" key="5">
    <source>
        <dbReference type="ARBA" id="ARBA00012458"/>
    </source>
</evidence>
<dbReference type="InterPro" id="IPR045031">
    <property type="entry name" value="DHP_synth-like"/>
</dbReference>